<dbReference type="Pfam" id="PF21948">
    <property type="entry name" value="LplA-B_cat"/>
    <property type="match status" value="1"/>
</dbReference>
<dbReference type="InterPro" id="IPR045864">
    <property type="entry name" value="aa-tRNA-synth_II/BPL/LPL"/>
</dbReference>
<evidence type="ECO:0000256" key="5">
    <source>
        <dbReference type="PIRNR" id="PIRNR016262"/>
    </source>
</evidence>
<dbReference type="RefSeq" id="WP_155366110.1">
    <property type="nucleotide sequence ID" value="NZ_CP043930.1"/>
</dbReference>
<evidence type="ECO:0000256" key="1">
    <source>
        <dbReference type="ARBA" id="ARBA00004821"/>
    </source>
</evidence>
<dbReference type="PROSITE" id="PS51733">
    <property type="entry name" value="BPL_LPL_CATALYTIC"/>
    <property type="match status" value="1"/>
</dbReference>
<comment type="function">
    <text evidence="4 5">Catalyzes the transfer of endogenously produced octanoic acid from octanoyl-acyl-carrier-protein onto the lipoyl domains of lipoate-dependent enzymes. Lipoyl-ACP can also act as a substrate although octanoyl-ACP is likely to be the physiological substrate.</text>
</comment>
<dbReference type="GO" id="GO:0033819">
    <property type="term" value="F:lipoyl(octanoyl) transferase activity"/>
    <property type="evidence" value="ECO:0007669"/>
    <property type="project" value="UniProtKB-EC"/>
</dbReference>
<name>A0A6I6AGG2_9PLAN</name>
<evidence type="ECO:0000313" key="8">
    <source>
        <dbReference type="Proteomes" id="UP000427281"/>
    </source>
</evidence>
<protein>
    <recommendedName>
        <fullName evidence="5">Octanoyltransferase</fullName>
        <ecNumber evidence="5">2.3.1.181</ecNumber>
    </recommendedName>
</protein>
<comment type="similarity">
    <text evidence="5">Belongs to the LipB family.</text>
</comment>
<keyword evidence="8" id="KW-1185">Reference proteome</keyword>
<reference evidence="7 8" key="1">
    <citation type="submission" date="2019-09" db="EMBL/GenBank/DDBJ databases">
        <title>Gimesia benthica sp. nov., a novel bacterium isolated from deep-sea water of the Northwest Indian Ocean.</title>
        <authorList>
            <person name="Dai X."/>
        </authorList>
    </citation>
    <scope>NUCLEOTIDE SEQUENCE [LARGE SCALE GENOMIC DNA]</scope>
    <source>
        <strain evidence="7 8">E7</strain>
    </source>
</reference>
<evidence type="ECO:0000313" key="7">
    <source>
        <dbReference type="EMBL" id="QGQ25447.1"/>
    </source>
</evidence>
<dbReference type="KEGG" id="gim:F1728_23400"/>
<dbReference type="AlphaFoldDB" id="A0A6I6AGG2"/>
<keyword evidence="3 5" id="KW-0012">Acyltransferase</keyword>
<dbReference type="Gene3D" id="3.30.930.10">
    <property type="entry name" value="Bira Bifunctional Protein, Domain 2"/>
    <property type="match status" value="1"/>
</dbReference>
<evidence type="ECO:0000256" key="3">
    <source>
        <dbReference type="ARBA" id="ARBA00023315"/>
    </source>
</evidence>
<dbReference type="GO" id="GO:0009249">
    <property type="term" value="P:protein lipoylation"/>
    <property type="evidence" value="ECO:0007669"/>
    <property type="project" value="InterPro"/>
</dbReference>
<comment type="catalytic activity">
    <reaction evidence="5">
        <text>octanoyl-[ACP] + L-lysyl-[protein] = N(6)-octanoyl-L-lysyl-[protein] + holo-[ACP] + H(+)</text>
        <dbReference type="Rhea" id="RHEA:17665"/>
        <dbReference type="Rhea" id="RHEA-COMP:9636"/>
        <dbReference type="Rhea" id="RHEA-COMP:9685"/>
        <dbReference type="Rhea" id="RHEA-COMP:9752"/>
        <dbReference type="Rhea" id="RHEA-COMP:9928"/>
        <dbReference type="ChEBI" id="CHEBI:15378"/>
        <dbReference type="ChEBI" id="CHEBI:29969"/>
        <dbReference type="ChEBI" id="CHEBI:64479"/>
        <dbReference type="ChEBI" id="CHEBI:78463"/>
        <dbReference type="ChEBI" id="CHEBI:78809"/>
        <dbReference type="EC" id="2.3.1.181"/>
    </reaction>
</comment>
<dbReference type="InterPro" id="IPR000544">
    <property type="entry name" value="Octanoyltransferase"/>
</dbReference>
<dbReference type="EC" id="2.3.1.181" evidence="5"/>
<organism evidence="7 8">
    <name type="scientific">Gimesia benthica</name>
    <dbReference type="NCBI Taxonomy" id="2608982"/>
    <lineage>
        <taxon>Bacteria</taxon>
        <taxon>Pseudomonadati</taxon>
        <taxon>Planctomycetota</taxon>
        <taxon>Planctomycetia</taxon>
        <taxon>Planctomycetales</taxon>
        <taxon>Planctomycetaceae</taxon>
        <taxon>Gimesia</taxon>
    </lineage>
</organism>
<dbReference type="Proteomes" id="UP000427281">
    <property type="component" value="Chromosome"/>
</dbReference>
<evidence type="ECO:0000256" key="2">
    <source>
        <dbReference type="ARBA" id="ARBA00022679"/>
    </source>
</evidence>
<dbReference type="UniPathway" id="UPA00538">
    <property type="reaction ID" value="UER00592"/>
</dbReference>
<dbReference type="InterPro" id="IPR004143">
    <property type="entry name" value="BPL_LPL_catalytic"/>
</dbReference>
<dbReference type="SUPFAM" id="SSF55681">
    <property type="entry name" value="Class II aaRS and biotin synthetases"/>
    <property type="match status" value="1"/>
</dbReference>
<sequence>MSLSASETGHSMRQHKTLKVYLLGCVDFDSLLTLQERALQEIHYQQDESAVLFVCEHPPIVTVGREGSHHQLSGAYHDLKAKQIEVRWTNRGGGALLHAPGQLAVYPLFPLKQLGIGISEFRDHLQRATRSAAGEQGVDCETCPDDSGILGRCGQFAFLGAAIKSWISYYGLYINVSPDMKLQRLIDANRFDHRVTSLSATLTREASMGSVRESMIRNLAQQFGYPDPHIFTRHPLLHRVKKKVYVDT</sequence>
<dbReference type="PIRSF" id="PIRSF016262">
    <property type="entry name" value="LPLase"/>
    <property type="match status" value="1"/>
</dbReference>
<comment type="pathway">
    <text evidence="1 5">Protein modification; protein lipoylation via endogenous pathway; protein N(6)-(lipoyl)lysine from octanoyl-[acyl-carrier-protein]: step 1/2.</text>
</comment>
<accession>A0A6I6AGG2</accession>
<dbReference type="EMBL" id="CP043930">
    <property type="protein sequence ID" value="QGQ25447.1"/>
    <property type="molecule type" value="Genomic_DNA"/>
</dbReference>
<gene>
    <name evidence="7" type="ORF">F1728_23400</name>
</gene>
<evidence type="ECO:0000259" key="6">
    <source>
        <dbReference type="PROSITE" id="PS51733"/>
    </source>
</evidence>
<evidence type="ECO:0000256" key="4">
    <source>
        <dbReference type="ARBA" id="ARBA00024732"/>
    </source>
</evidence>
<dbReference type="PANTHER" id="PTHR10993">
    <property type="entry name" value="OCTANOYLTRANSFERASE"/>
    <property type="match status" value="1"/>
</dbReference>
<proteinExistence type="inferred from homology"/>
<dbReference type="PANTHER" id="PTHR10993:SF7">
    <property type="entry name" value="LIPOYLTRANSFERASE 2, MITOCHONDRIAL-RELATED"/>
    <property type="match status" value="1"/>
</dbReference>
<feature type="domain" description="BPL/LPL catalytic" evidence="6">
    <location>
        <begin position="46"/>
        <end position="227"/>
    </location>
</feature>
<keyword evidence="2 5" id="KW-0808">Transferase</keyword>